<evidence type="ECO:0000313" key="2">
    <source>
        <dbReference type="Proteomes" id="UP000184192"/>
    </source>
</evidence>
<sequence length="33" mass="4023">MIYVLLSRFKNKKEEIWTIQTHERAIVFTIKAD</sequence>
<dbReference type="EMBL" id="FQZN01000006">
    <property type="protein sequence ID" value="SHI72525.1"/>
    <property type="molecule type" value="Genomic_DNA"/>
</dbReference>
<name>A0A1M6DH54_9BACE</name>
<protein>
    <submittedName>
        <fullName evidence="1">Uncharacterized protein</fullName>
    </submittedName>
</protein>
<evidence type="ECO:0000313" key="1">
    <source>
        <dbReference type="EMBL" id="SHI72525.1"/>
    </source>
</evidence>
<organism evidence="1 2">
    <name type="scientific">Bacteroides stercorirosoris</name>
    <dbReference type="NCBI Taxonomy" id="871324"/>
    <lineage>
        <taxon>Bacteria</taxon>
        <taxon>Pseudomonadati</taxon>
        <taxon>Bacteroidota</taxon>
        <taxon>Bacteroidia</taxon>
        <taxon>Bacteroidales</taxon>
        <taxon>Bacteroidaceae</taxon>
        <taxon>Bacteroides</taxon>
    </lineage>
</organism>
<dbReference type="Proteomes" id="UP000184192">
    <property type="component" value="Unassembled WGS sequence"/>
</dbReference>
<accession>A0A1M6DH54</accession>
<keyword evidence="2" id="KW-1185">Reference proteome</keyword>
<dbReference type="AlphaFoldDB" id="A0A1M6DH54"/>
<proteinExistence type="predicted"/>
<gene>
    <name evidence="1" type="ORF">SAMN05444350_106159</name>
</gene>
<reference evidence="2" key="1">
    <citation type="submission" date="2016-11" db="EMBL/GenBank/DDBJ databases">
        <authorList>
            <person name="Varghese N."/>
            <person name="Submissions S."/>
        </authorList>
    </citation>
    <scope>NUCLEOTIDE SEQUENCE [LARGE SCALE GENOMIC DNA]</scope>
    <source>
        <strain evidence="2">DSM 26884</strain>
    </source>
</reference>